<sequence length="177" mass="19074">MVTRFPSSNRRSSGSQAVRRDVELPVIHRGPVQAEASALPIVGGVPGGSVAGSLALCLDGDASDAAGEDRFAVMLLDRDGDPVMRLGLYGDDEVVAVWRRLGAETGLPMVVIQEDGAVSSMGQQVGRLKLGAVRIRRRHGLLAHRRPRFLTRRKTARLPLRPLVYRDEALMTDGGSL</sequence>
<dbReference type="KEGG" id="maqu:Maq22A_1p31830"/>
<dbReference type="InterPro" id="IPR046083">
    <property type="entry name" value="DUF6101"/>
</dbReference>
<evidence type="ECO:0000313" key="2">
    <source>
        <dbReference type="EMBL" id="BAQ48690.1"/>
    </source>
</evidence>
<dbReference type="Pfam" id="PF19596">
    <property type="entry name" value="DUF6101"/>
    <property type="match status" value="1"/>
</dbReference>
<evidence type="ECO:0000256" key="1">
    <source>
        <dbReference type="SAM" id="MobiDB-lite"/>
    </source>
</evidence>
<dbReference type="OrthoDB" id="8449893at2"/>
<accession>A0A0C6FZ37</accession>
<gene>
    <name evidence="2" type="ORF">Maq22A_1p31830</name>
</gene>
<dbReference type="Proteomes" id="UP000061432">
    <property type="component" value="Plasmid pMaq22A_1p"/>
</dbReference>
<keyword evidence="2" id="KW-0614">Plasmid</keyword>
<name>A0A0C6FZ37_9HYPH</name>
<proteinExistence type="predicted"/>
<reference evidence="2 3" key="1">
    <citation type="journal article" date="2015" name="Genome Announc.">
        <title>Complete Genome Sequence of Methylobacterium aquaticum Strain 22A, Isolated from Racomitrium japonicum Moss.</title>
        <authorList>
            <person name="Tani A."/>
            <person name="Ogura Y."/>
            <person name="Hayashi T."/>
            <person name="Kimbara K."/>
        </authorList>
    </citation>
    <scope>NUCLEOTIDE SEQUENCE [LARGE SCALE GENOMIC DNA]</scope>
    <source>
        <strain evidence="2 3">MA-22A</strain>
        <plasmid evidence="3">Plasmid pMaq22A_1p DNA</plasmid>
    </source>
</reference>
<protein>
    <submittedName>
        <fullName evidence="2">Uncharacterized protein</fullName>
    </submittedName>
</protein>
<dbReference type="AlphaFoldDB" id="A0A0C6FZ37"/>
<geneLocation type="plasmid" evidence="3">
    <name>pMaq22A_1p DNA</name>
</geneLocation>
<feature type="compositionally biased region" description="Polar residues" evidence="1">
    <location>
        <begin position="1"/>
        <end position="16"/>
    </location>
</feature>
<dbReference type="EMBL" id="AP014705">
    <property type="protein sequence ID" value="BAQ48690.1"/>
    <property type="molecule type" value="Genomic_DNA"/>
</dbReference>
<organism evidence="2 3">
    <name type="scientific">Methylobacterium aquaticum</name>
    <dbReference type="NCBI Taxonomy" id="270351"/>
    <lineage>
        <taxon>Bacteria</taxon>
        <taxon>Pseudomonadati</taxon>
        <taxon>Pseudomonadota</taxon>
        <taxon>Alphaproteobacteria</taxon>
        <taxon>Hyphomicrobiales</taxon>
        <taxon>Methylobacteriaceae</taxon>
        <taxon>Methylobacterium</taxon>
    </lineage>
</organism>
<dbReference type="PATRIC" id="fig|270351.10.peg.5676"/>
<feature type="region of interest" description="Disordered" evidence="1">
    <location>
        <begin position="1"/>
        <end position="20"/>
    </location>
</feature>
<dbReference type="RefSeq" id="WP_060849904.1">
    <property type="nucleotide sequence ID" value="NZ_AP014705.1"/>
</dbReference>
<reference evidence="3" key="2">
    <citation type="submission" date="2015-01" db="EMBL/GenBank/DDBJ databases">
        <title>Complete genome sequence of Methylobacterium aquaticum strain 22A.</title>
        <authorList>
            <person name="Tani A."/>
            <person name="Ogura Y."/>
            <person name="Hayashi T."/>
        </authorList>
    </citation>
    <scope>NUCLEOTIDE SEQUENCE [LARGE SCALE GENOMIC DNA]</scope>
    <source>
        <strain evidence="3">MA-22A</strain>
        <plasmid evidence="3">Plasmid pMaq22A_1p DNA</plasmid>
    </source>
</reference>
<evidence type="ECO:0000313" key="3">
    <source>
        <dbReference type="Proteomes" id="UP000061432"/>
    </source>
</evidence>